<protein>
    <recommendedName>
        <fullName evidence="2">Allantoate amidinohydrolase</fullName>
    </recommendedName>
</protein>
<dbReference type="Proteomes" id="UP001217089">
    <property type="component" value="Unassembled WGS sequence"/>
</dbReference>
<accession>A0ABQ9FJJ7</accession>
<evidence type="ECO:0000256" key="2">
    <source>
        <dbReference type="ARBA" id="ARBA00031078"/>
    </source>
</evidence>
<evidence type="ECO:0000259" key="3">
    <source>
        <dbReference type="Pfam" id="PF03561"/>
    </source>
</evidence>
<dbReference type="PANTHER" id="PTHR12045:SF3">
    <property type="entry name" value="INACTIVE ALLANTOICASE-RELATED"/>
    <property type="match status" value="1"/>
</dbReference>
<dbReference type="InterPro" id="IPR008979">
    <property type="entry name" value="Galactose-bd-like_sf"/>
</dbReference>
<organism evidence="4 5">
    <name type="scientific">Tegillarca granosa</name>
    <name type="common">Malaysian cockle</name>
    <name type="synonym">Anadara granosa</name>
    <dbReference type="NCBI Taxonomy" id="220873"/>
    <lineage>
        <taxon>Eukaryota</taxon>
        <taxon>Metazoa</taxon>
        <taxon>Spiralia</taxon>
        <taxon>Lophotrochozoa</taxon>
        <taxon>Mollusca</taxon>
        <taxon>Bivalvia</taxon>
        <taxon>Autobranchia</taxon>
        <taxon>Pteriomorphia</taxon>
        <taxon>Arcoida</taxon>
        <taxon>Arcoidea</taxon>
        <taxon>Arcidae</taxon>
        <taxon>Tegillarca</taxon>
    </lineage>
</organism>
<evidence type="ECO:0000256" key="1">
    <source>
        <dbReference type="ARBA" id="ARBA00009242"/>
    </source>
</evidence>
<feature type="domain" description="Allantoicase" evidence="3">
    <location>
        <begin position="104"/>
        <end position="164"/>
    </location>
</feature>
<dbReference type="Gene3D" id="2.60.120.260">
    <property type="entry name" value="Galactose-binding domain-like"/>
    <property type="match status" value="3"/>
</dbReference>
<dbReference type="EMBL" id="JARBDR010000246">
    <property type="protein sequence ID" value="KAJ8316816.1"/>
    <property type="molecule type" value="Genomic_DNA"/>
</dbReference>
<evidence type="ECO:0000313" key="4">
    <source>
        <dbReference type="EMBL" id="KAJ8316816.1"/>
    </source>
</evidence>
<proteinExistence type="inferred from homology"/>
<feature type="domain" description="Allantoicase" evidence="3">
    <location>
        <begin position="27"/>
        <end position="87"/>
    </location>
</feature>
<gene>
    <name evidence="4" type="ORF">KUTeg_004720</name>
</gene>
<keyword evidence="5" id="KW-1185">Reference proteome</keyword>
<reference evidence="4 5" key="1">
    <citation type="submission" date="2022-12" db="EMBL/GenBank/DDBJ databases">
        <title>Chromosome-level genome of Tegillarca granosa.</title>
        <authorList>
            <person name="Kim J."/>
        </authorList>
    </citation>
    <scope>NUCLEOTIDE SEQUENCE [LARGE SCALE GENOMIC DNA]</scope>
    <source>
        <strain evidence="4">Teg-2019</strain>
        <tissue evidence="4">Adductor muscle</tissue>
    </source>
</reference>
<dbReference type="InterPro" id="IPR005164">
    <property type="entry name" value="Allantoicase"/>
</dbReference>
<dbReference type="InterPro" id="IPR015908">
    <property type="entry name" value="Allantoicase_dom"/>
</dbReference>
<sequence>MADLPAQQLQTFPKFTELNDLVAEKVGGEICFSTDDWFAVAENLLKANDAEFKAGVFTEYGKWMDGWETRRKRKPGHDWCIIQLALPKRKSYMGTAATYKEFTEIAPLKSENWEEIVPRSALQPGYKTSCHNFFEIKSGKRWTHLRLNMYPDGGIARFRVYGRAAPDWSKISSDQLIDLVAMENGGICIGYSNVHFGHARNLIQPGRSETMADGWETARKIEIDTNHFKGNYPDSCRIEGIYHLYFYKHTH</sequence>
<comment type="caution">
    <text evidence="4">The sequence shown here is derived from an EMBL/GenBank/DDBJ whole genome shotgun (WGS) entry which is preliminary data.</text>
</comment>
<dbReference type="Pfam" id="PF03561">
    <property type="entry name" value="Allantoicase"/>
    <property type="match status" value="2"/>
</dbReference>
<dbReference type="SUPFAM" id="SSF49785">
    <property type="entry name" value="Galactose-binding domain-like"/>
    <property type="match status" value="2"/>
</dbReference>
<comment type="similarity">
    <text evidence="1">Belongs to the allantoicase family.</text>
</comment>
<evidence type="ECO:0000313" key="5">
    <source>
        <dbReference type="Proteomes" id="UP001217089"/>
    </source>
</evidence>
<name>A0ABQ9FJJ7_TEGGR</name>
<dbReference type="PANTHER" id="PTHR12045">
    <property type="entry name" value="ALLANTOICASE"/>
    <property type="match status" value="1"/>
</dbReference>